<dbReference type="EMBL" id="JAPDOG010000006">
    <property type="protein sequence ID" value="MCW3781713.1"/>
    <property type="molecule type" value="Genomic_DNA"/>
</dbReference>
<dbReference type="PANTHER" id="PTHR43179">
    <property type="entry name" value="RHAMNOSYLTRANSFERASE WBBL"/>
    <property type="match status" value="1"/>
</dbReference>
<dbReference type="Gene3D" id="3.90.550.10">
    <property type="entry name" value="Spore Coat Polysaccharide Biosynthesis Protein SpsA, Chain A"/>
    <property type="match status" value="1"/>
</dbReference>
<dbReference type="GO" id="GO:0016757">
    <property type="term" value="F:glycosyltransferase activity"/>
    <property type="evidence" value="ECO:0007669"/>
    <property type="project" value="UniProtKB-KW"/>
</dbReference>
<name>A0ABT3J215_9RHOB</name>
<keyword evidence="2 5" id="KW-0328">Glycosyltransferase</keyword>
<protein>
    <submittedName>
        <fullName evidence="5">Glycosyltransferase</fullName>
        <ecNumber evidence="5">2.4.-.-</ecNumber>
    </submittedName>
</protein>
<dbReference type="InterPro" id="IPR029044">
    <property type="entry name" value="Nucleotide-diphossugar_trans"/>
</dbReference>
<keyword evidence="6" id="KW-1185">Reference proteome</keyword>
<evidence type="ECO:0000256" key="3">
    <source>
        <dbReference type="ARBA" id="ARBA00022679"/>
    </source>
</evidence>
<dbReference type="RefSeq" id="WP_264771731.1">
    <property type="nucleotide sequence ID" value="NZ_JAPDOG010000006.1"/>
</dbReference>
<feature type="domain" description="Glycosyltransferase 2-like" evidence="4">
    <location>
        <begin position="87"/>
        <end position="227"/>
    </location>
</feature>
<dbReference type="Proteomes" id="UP001207582">
    <property type="component" value="Unassembled WGS sequence"/>
</dbReference>
<dbReference type="SUPFAM" id="SSF53448">
    <property type="entry name" value="Nucleotide-diphospho-sugar transferases"/>
    <property type="match status" value="1"/>
</dbReference>
<dbReference type="Pfam" id="PF00535">
    <property type="entry name" value="Glycos_transf_2"/>
    <property type="match status" value="1"/>
</dbReference>
<dbReference type="CDD" id="cd00761">
    <property type="entry name" value="Glyco_tranf_GTA_type"/>
    <property type="match status" value="1"/>
</dbReference>
<dbReference type="InterPro" id="IPR001173">
    <property type="entry name" value="Glyco_trans_2-like"/>
</dbReference>
<evidence type="ECO:0000256" key="2">
    <source>
        <dbReference type="ARBA" id="ARBA00022676"/>
    </source>
</evidence>
<evidence type="ECO:0000313" key="6">
    <source>
        <dbReference type="Proteomes" id="UP001207582"/>
    </source>
</evidence>
<accession>A0ABT3J215</accession>
<evidence type="ECO:0000256" key="1">
    <source>
        <dbReference type="ARBA" id="ARBA00006739"/>
    </source>
</evidence>
<reference evidence="5 6" key="1">
    <citation type="submission" date="2022-10" db="EMBL/GenBank/DDBJ databases">
        <title>Defluviimonas sp. CAU 1641 isolated from mud.</title>
        <authorList>
            <person name="Kim W."/>
        </authorList>
    </citation>
    <scope>NUCLEOTIDE SEQUENCE [LARGE SCALE GENOMIC DNA]</scope>
    <source>
        <strain evidence="5 6">CAU 1641</strain>
    </source>
</reference>
<evidence type="ECO:0000313" key="5">
    <source>
        <dbReference type="EMBL" id="MCW3781713.1"/>
    </source>
</evidence>
<proteinExistence type="inferred from homology"/>
<gene>
    <name evidence="5" type="ORF">OM960_08915</name>
</gene>
<sequence>MATRILDIGIAEAGGEWTGLDGYDRALFLIRLGARPLGMVTVPVRDGAVARGTVHRAIGPAIRRELAVELARRSHFSPPQGSVRSATIAICTRDRPDDLSRALAALTSFADLGQEILVVDNCPSTEATRQLVAGFPSVRYVLEPVKGLDNARNRALTEARGEVVAFIDDDAVAEAGWLDALLRGFEDPRVACVTGLTMPLELETEAQEVFEALAGFSRRGFARRTFSSPPTHPLATGGIGAGANMAIRRDLLHSIGPFDPALDAGTPTKSGGDHEYMTRILRAGHHIVYEPGAVNWHRHRRSWEELVATMQGYGVGVYAGWTRAFLVDHDWGVFRRALGWFRHEQLPALVRATFAPSTDRPRDLRWAELRGCWQGPFAYLRARRQAAGGATLD</sequence>
<comment type="similarity">
    <text evidence="1">Belongs to the glycosyltransferase 2 family.</text>
</comment>
<organism evidence="5 6">
    <name type="scientific">Defluviimonas salinarum</name>
    <dbReference type="NCBI Taxonomy" id="2992147"/>
    <lineage>
        <taxon>Bacteria</taxon>
        <taxon>Pseudomonadati</taxon>
        <taxon>Pseudomonadota</taxon>
        <taxon>Alphaproteobacteria</taxon>
        <taxon>Rhodobacterales</taxon>
        <taxon>Paracoccaceae</taxon>
        <taxon>Albidovulum</taxon>
    </lineage>
</organism>
<evidence type="ECO:0000259" key="4">
    <source>
        <dbReference type="Pfam" id="PF00535"/>
    </source>
</evidence>
<dbReference type="EC" id="2.4.-.-" evidence="5"/>
<keyword evidence="3 5" id="KW-0808">Transferase</keyword>
<dbReference type="PANTHER" id="PTHR43179:SF12">
    <property type="entry name" value="GALACTOFURANOSYLTRANSFERASE GLFT2"/>
    <property type="match status" value="1"/>
</dbReference>
<comment type="caution">
    <text evidence="5">The sequence shown here is derived from an EMBL/GenBank/DDBJ whole genome shotgun (WGS) entry which is preliminary data.</text>
</comment>